<reference evidence="2 3" key="1">
    <citation type="journal article" date="2022" name="Nat. Plants">
        <title>Genomes of leafy and leafless Platanthera orchids illuminate the evolution of mycoheterotrophy.</title>
        <authorList>
            <person name="Li M.H."/>
            <person name="Liu K.W."/>
            <person name="Li Z."/>
            <person name="Lu H.C."/>
            <person name="Ye Q.L."/>
            <person name="Zhang D."/>
            <person name="Wang J.Y."/>
            <person name="Li Y.F."/>
            <person name="Zhong Z.M."/>
            <person name="Liu X."/>
            <person name="Yu X."/>
            <person name="Liu D.K."/>
            <person name="Tu X.D."/>
            <person name="Liu B."/>
            <person name="Hao Y."/>
            <person name="Liao X.Y."/>
            <person name="Jiang Y.T."/>
            <person name="Sun W.H."/>
            <person name="Chen J."/>
            <person name="Chen Y.Q."/>
            <person name="Ai Y."/>
            <person name="Zhai J.W."/>
            <person name="Wu S.S."/>
            <person name="Zhou Z."/>
            <person name="Hsiao Y.Y."/>
            <person name="Wu W.L."/>
            <person name="Chen Y.Y."/>
            <person name="Lin Y.F."/>
            <person name="Hsu J.L."/>
            <person name="Li C.Y."/>
            <person name="Wang Z.W."/>
            <person name="Zhao X."/>
            <person name="Zhong W.Y."/>
            <person name="Ma X.K."/>
            <person name="Ma L."/>
            <person name="Huang J."/>
            <person name="Chen G.Z."/>
            <person name="Huang M.Z."/>
            <person name="Huang L."/>
            <person name="Peng D.H."/>
            <person name="Luo Y.B."/>
            <person name="Zou S.Q."/>
            <person name="Chen S.P."/>
            <person name="Lan S."/>
            <person name="Tsai W.C."/>
            <person name="Van de Peer Y."/>
            <person name="Liu Z.J."/>
        </authorList>
    </citation>
    <scope>NUCLEOTIDE SEQUENCE [LARGE SCALE GENOMIC DNA]</scope>
    <source>
        <strain evidence="2">Lor288</strain>
    </source>
</reference>
<proteinExistence type="predicted"/>
<name>A0ABR2MPH1_9ASPA</name>
<evidence type="ECO:0000313" key="3">
    <source>
        <dbReference type="Proteomes" id="UP001412067"/>
    </source>
</evidence>
<evidence type="ECO:0000313" key="2">
    <source>
        <dbReference type="EMBL" id="KAK8966107.1"/>
    </source>
</evidence>
<evidence type="ECO:0000256" key="1">
    <source>
        <dbReference type="SAM" id="MobiDB-lite"/>
    </source>
</evidence>
<sequence length="346" mass="38544">MSISPSLSTRQCPDRYAFRVGRNLPNKEFRYLRTVIVMVAIHRASVVGSPVIRSPTSLTFRHWAGVSPHTWSYDFAETCLFGKQSPGLGHRDTLSEEAPILSKLRGYFAEFLRESCLAPLGILYLPTCVGFGYRYPFVEGRSSIFWEYGMGYFSAVAPGTRTLDRGISSTPFTLKKQAGRPEAAGSPATGRPGLVGMDTSPGRPASPQMPAALLSNKCGFSYSDELPLYYHLSLCFQDRRIDWTRYPGINQPLKPVIPLSKEHFEELTKLINSHTVPEGLASQSQPFEELTMPTNSHIVPEGLSSQSQRHVKYTNIILSKPQSRKSQPHSFPPVPRKAALEPLLRT</sequence>
<gene>
    <name evidence="2" type="ORF">KSP40_PGU004744</name>
</gene>
<protein>
    <submittedName>
        <fullName evidence="2">Uncharacterized protein</fullName>
    </submittedName>
</protein>
<feature type="region of interest" description="Disordered" evidence="1">
    <location>
        <begin position="319"/>
        <end position="346"/>
    </location>
</feature>
<comment type="caution">
    <text evidence="2">The sequence shown here is derived from an EMBL/GenBank/DDBJ whole genome shotgun (WGS) entry which is preliminary data.</text>
</comment>
<keyword evidence="3" id="KW-1185">Reference proteome</keyword>
<accession>A0ABR2MPH1</accession>
<dbReference type="EMBL" id="JBBWWR010000005">
    <property type="protein sequence ID" value="KAK8966107.1"/>
    <property type="molecule type" value="Genomic_DNA"/>
</dbReference>
<organism evidence="2 3">
    <name type="scientific">Platanthera guangdongensis</name>
    <dbReference type="NCBI Taxonomy" id="2320717"/>
    <lineage>
        <taxon>Eukaryota</taxon>
        <taxon>Viridiplantae</taxon>
        <taxon>Streptophyta</taxon>
        <taxon>Embryophyta</taxon>
        <taxon>Tracheophyta</taxon>
        <taxon>Spermatophyta</taxon>
        <taxon>Magnoliopsida</taxon>
        <taxon>Liliopsida</taxon>
        <taxon>Asparagales</taxon>
        <taxon>Orchidaceae</taxon>
        <taxon>Orchidoideae</taxon>
        <taxon>Orchideae</taxon>
        <taxon>Orchidinae</taxon>
        <taxon>Platanthera</taxon>
    </lineage>
</organism>
<dbReference type="Proteomes" id="UP001412067">
    <property type="component" value="Unassembled WGS sequence"/>
</dbReference>